<dbReference type="PANTHER" id="PTHR22950">
    <property type="entry name" value="AMINO ACID TRANSPORTER"/>
    <property type="match status" value="1"/>
</dbReference>
<comment type="caution">
    <text evidence="8">The sequence shown here is derived from an EMBL/GenBank/DDBJ whole genome shotgun (WGS) entry which is preliminary data.</text>
</comment>
<accession>A0A7J6LB02</accession>
<evidence type="ECO:0000256" key="3">
    <source>
        <dbReference type="ARBA" id="ARBA00022989"/>
    </source>
</evidence>
<evidence type="ECO:0000313" key="9">
    <source>
        <dbReference type="Proteomes" id="UP000570595"/>
    </source>
</evidence>
<evidence type="ECO:0000313" key="8">
    <source>
        <dbReference type="EMBL" id="KAF4656428.1"/>
    </source>
</evidence>
<dbReference type="EMBL" id="JABAHT010000409">
    <property type="protein sequence ID" value="KAF4656428.1"/>
    <property type="molecule type" value="Genomic_DNA"/>
</dbReference>
<dbReference type="GO" id="GO:0015179">
    <property type="term" value="F:L-amino acid transmembrane transporter activity"/>
    <property type="evidence" value="ECO:0007669"/>
    <property type="project" value="TreeGrafter"/>
</dbReference>
<protein>
    <submittedName>
        <fullName evidence="8">Solute carrier 38 member</fullName>
    </submittedName>
</protein>
<feature type="region of interest" description="Disordered" evidence="5">
    <location>
        <begin position="1"/>
        <end position="41"/>
    </location>
</feature>
<feature type="transmembrane region" description="Helical" evidence="6">
    <location>
        <begin position="451"/>
        <end position="472"/>
    </location>
</feature>
<feature type="transmembrane region" description="Helical" evidence="6">
    <location>
        <begin position="74"/>
        <end position="94"/>
    </location>
</feature>
<keyword evidence="4 6" id="KW-0472">Membrane</keyword>
<organism evidence="8 9">
    <name type="scientific">Perkinsus olseni</name>
    <name type="common">Perkinsus atlanticus</name>
    <dbReference type="NCBI Taxonomy" id="32597"/>
    <lineage>
        <taxon>Eukaryota</taxon>
        <taxon>Sar</taxon>
        <taxon>Alveolata</taxon>
        <taxon>Perkinsozoa</taxon>
        <taxon>Perkinsea</taxon>
        <taxon>Perkinsida</taxon>
        <taxon>Perkinsidae</taxon>
        <taxon>Perkinsus</taxon>
    </lineage>
</organism>
<name>A0A7J6LB02_PEROL</name>
<evidence type="ECO:0000256" key="6">
    <source>
        <dbReference type="SAM" id="Phobius"/>
    </source>
</evidence>
<evidence type="ECO:0000256" key="2">
    <source>
        <dbReference type="ARBA" id="ARBA00022692"/>
    </source>
</evidence>
<feature type="region of interest" description="Disordered" evidence="5">
    <location>
        <begin position="930"/>
        <end position="954"/>
    </location>
</feature>
<feature type="domain" description="Amino acid transporter transmembrane" evidence="7">
    <location>
        <begin position="72"/>
        <end position="471"/>
    </location>
</feature>
<dbReference type="Proteomes" id="UP000570595">
    <property type="component" value="Unassembled WGS sequence"/>
</dbReference>
<feature type="transmembrane region" description="Helical" evidence="6">
    <location>
        <begin position="388"/>
        <end position="408"/>
    </location>
</feature>
<dbReference type="InterPro" id="IPR013057">
    <property type="entry name" value="AA_transpt_TM"/>
</dbReference>
<proteinExistence type="predicted"/>
<feature type="transmembrane region" description="Helical" evidence="6">
    <location>
        <begin position="414"/>
        <end position="439"/>
    </location>
</feature>
<dbReference type="GO" id="GO:0016020">
    <property type="term" value="C:membrane"/>
    <property type="evidence" value="ECO:0007669"/>
    <property type="project" value="UniProtKB-SubCell"/>
</dbReference>
<feature type="compositionally biased region" description="Basic and acidic residues" evidence="5">
    <location>
        <begin position="936"/>
        <end position="951"/>
    </location>
</feature>
<evidence type="ECO:0000259" key="7">
    <source>
        <dbReference type="Pfam" id="PF01490"/>
    </source>
</evidence>
<evidence type="ECO:0000256" key="5">
    <source>
        <dbReference type="SAM" id="MobiDB-lite"/>
    </source>
</evidence>
<dbReference type="Pfam" id="PF01490">
    <property type="entry name" value="Aa_trans"/>
    <property type="match status" value="1"/>
</dbReference>
<feature type="transmembrane region" description="Helical" evidence="6">
    <location>
        <begin position="100"/>
        <end position="125"/>
    </location>
</feature>
<feature type="transmembrane region" description="Helical" evidence="6">
    <location>
        <begin position="146"/>
        <end position="171"/>
    </location>
</feature>
<gene>
    <name evidence="8" type="primary">AAT28_6</name>
    <name evidence="8" type="ORF">FOZ61_006962</name>
</gene>
<dbReference type="PANTHER" id="PTHR22950:SF702">
    <property type="entry name" value="AMINO ACID TRANSPORTER PROTEIN"/>
    <property type="match status" value="1"/>
</dbReference>
<dbReference type="AlphaFoldDB" id="A0A7J6LB02"/>
<comment type="subcellular location">
    <subcellularLocation>
        <location evidence="1">Membrane</location>
        <topology evidence="1">Multi-pass membrane protein</topology>
    </subcellularLocation>
</comment>
<feature type="transmembrane region" description="Helical" evidence="6">
    <location>
        <begin position="341"/>
        <end position="364"/>
    </location>
</feature>
<evidence type="ECO:0000256" key="4">
    <source>
        <dbReference type="ARBA" id="ARBA00023136"/>
    </source>
</evidence>
<keyword evidence="2 6" id="KW-0812">Transmembrane</keyword>
<feature type="transmembrane region" description="Helical" evidence="6">
    <location>
        <begin position="223"/>
        <end position="245"/>
    </location>
</feature>
<feature type="transmembrane region" description="Helical" evidence="6">
    <location>
        <begin position="801"/>
        <end position="827"/>
    </location>
</feature>
<evidence type="ECO:0000256" key="1">
    <source>
        <dbReference type="ARBA" id="ARBA00004141"/>
    </source>
</evidence>
<sequence>MAASPAAAADGPSEGHESSIAETAEDFTGSPVASGSDTKRASNSAIDAKPIARKSFLARLSQLNILAPDGRFSAVFNLAAATLGAGALAVPVSILDAGIVGGVLLLFVMGILSLLSIVMIAKACYITGKPSYEELLEHLFGKGVCYGFDVVMILFCFGTCVTYLITLFDILSPVLIHFIGPDPTNWFLKIWVHRIPFTAVIAIVILLPLSLRSQISEIRYVTFLGVLGVLFLAITSIYVLCRYGVSDHLPSDMVSPVNGWTSMLAAINTYTFAYCNQPNVPEIYIQVRDPTPKRFIPVVVWTIAVCFIVYVTVGLMNFLAFGMDVKSSIIINLGQYISQGDVMVCISFALECITIIGAFPLVVYPQRSSIVHAISACMPPRNAWWKKIYGWIVVVLIIGLSYAVAIALPDVNVMLGLVGSLTGSIVTFYSPAAFILKISKKPLLTFDVEHIVCYVLIAVGTFAFVLGTYASVQSVIEYYSSGSGHHRVRSYKILVNESSLIPMNSSTLQAIFFVSVVFLARLGAVPLLDCTGQVEWERFRHLLAQDHLAGYAISSETLAVASRLVEEHQSDLLPDSSLPYSASPMMMQFWLQANGHEHRPQCLYGAATALWILGRAGGDEELLRLADHLLGATETKRNLAFLEDSGWPLSVVALVEAAEPSESSIQLLHEDRPREPRLSPPIPARYTGELAGLVVWEVGVHASLSAEVLNMLRLVGGSKLEGHRRLLQRQYPPWLLDICGQLYSGSIGCDTHRDELTDIFESYLPDSDTSNRELSWESIEAMRDRLAAAGSRAAGPMPGMIVCTVPVLCVVMAGLAGKVGAMVVGYFGHPALFMVDRSSDDGDTSAMVWSALVEMSRSGVLITSDPFLSMQYEYQLGLHLPFIRTHGLYTHATHRPIFRNHVLVWDRPHDTALMGTLQHVVDHLFGSADQPSAEQRWSDEPELRGSGHDPEGQGFRTIAGRSRFRYTLVTRKALKDTSYRYLSRFNAIVLFPYDMDLVTFYEIYSMFMPIFMPSSLDKYIFFQNHKAYDGRFTAEPAQLWQSNSTSPFDEGDPRAVQEILEFVDYFALPGIRHFGSLSDLLKQLQDFGVLEVEQASRQMRDFFHEELTRSVESWRRVWLQAQHYGSSES</sequence>
<feature type="transmembrane region" description="Helical" evidence="6">
    <location>
        <begin position="295"/>
        <end position="321"/>
    </location>
</feature>
<keyword evidence="3 6" id="KW-1133">Transmembrane helix</keyword>
<dbReference type="OrthoDB" id="28208at2759"/>
<feature type="transmembrane region" description="Helical" evidence="6">
    <location>
        <begin position="191"/>
        <end position="211"/>
    </location>
</feature>
<feature type="compositionally biased region" description="Polar residues" evidence="5">
    <location>
        <begin position="31"/>
        <end position="41"/>
    </location>
</feature>
<reference evidence="8 9" key="1">
    <citation type="submission" date="2020-04" db="EMBL/GenBank/DDBJ databases">
        <title>Perkinsus olseni comparative genomics.</title>
        <authorList>
            <person name="Bogema D.R."/>
        </authorList>
    </citation>
    <scope>NUCLEOTIDE SEQUENCE [LARGE SCALE GENOMIC DNA]</scope>
    <source>
        <strain evidence="8">ATCC PRA-179</strain>
    </source>
</reference>